<feature type="chain" id="PRO_5011626313" evidence="1">
    <location>
        <begin position="19"/>
        <end position="473"/>
    </location>
</feature>
<sequence>MKKLFFSMLFFATLVINAQTGINYKVLIKDGGGTVLVSQSVTVQFSILEGAALTNVYQETHTTTTDANGFVILNIGEGTLMSGDYSQIAWGDDEHFLNVQINSGAGLTDMGTTQFMAVPYAKFAENSITKIDNLTDAKAETKSVFVGENSGNADDGNNQNTALGFDALKNNINGLQNVAIGESTLLGNISGDRNTVIGQSAMRRNTTGSNNTAVGEEALYNNTSGQGNIAIGQWAGRNENDDNKLYIDNSSTSDPLIWGDFTDGNEKVKINGNLEVSSTNTSSTPSLNLIHEGVTGARINFSNTDTTNDNLWTLYGDTNDIDANSIFNIFHSNTGNIVTVKGDGKVNVNGDLTVTNTTKIGTSGAAISEVIKLTGTTYRNAVGNVGSNNIPYPSGYNWENTYVVSFKVKQREGGLGGINKYTSLGNYNSGDDQSIYIDLRNDPTTNNTNYIQLNISDPQYEGAEYVLILMKID</sequence>
<feature type="signal peptide" evidence="1">
    <location>
        <begin position="1"/>
        <end position="18"/>
    </location>
</feature>
<evidence type="ECO:0000256" key="1">
    <source>
        <dbReference type="SAM" id="SignalP"/>
    </source>
</evidence>
<keyword evidence="1" id="KW-0732">Signal</keyword>
<dbReference type="AlphaFoldDB" id="A0A1G7HYH6"/>
<dbReference type="STRING" id="227084.SAMN05421855_1053"/>
<reference evidence="2 3" key="1">
    <citation type="submission" date="2016-10" db="EMBL/GenBank/DDBJ databases">
        <authorList>
            <person name="de Groot N.N."/>
        </authorList>
    </citation>
    <scope>NUCLEOTIDE SEQUENCE [LARGE SCALE GENOMIC DNA]</scope>
    <source>
        <strain evidence="2 3">DSM 16195</strain>
    </source>
</reference>
<evidence type="ECO:0000313" key="2">
    <source>
        <dbReference type="EMBL" id="SDF05510.1"/>
    </source>
</evidence>
<accession>A0A1G7HYH6</accession>
<organism evidence="2 3">
    <name type="scientific">Ulvibacter litoralis</name>
    <dbReference type="NCBI Taxonomy" id="227084"/>
    <lineage>
        <taxon>Bacteria</taxon>
        <taxon>Pseudomonadati</taxon>
        <taxon>Bacteroidota</taxon>
        <taxon>Flavobacteriia</taxon>
        <taxon>Flavobacteriales</taxon>
        <taxon>Flavobacteriaceae</taxon>
        <taxon>Ulvibacter</taxon>
    </lineage>
</organism>
<dbReference type="RefSeq" id="WP_139149421.1">
    <property type="nucleotide sequence ID" value="NZ_BMWO01000007.1"/>
</dbReference>
<keyword evidence="3" id="KW-1185">Reference proteome</keyword>
<dbReference type="EMBL" id="FNBA01000005">
    <property type="protein sequence ID" value="SDF05510.1"/>
    <property type="molecule type" value="Genomic_DNA"/>
</dbReference>
<dbReference type="Proteomes" id="UP000199321">
    <property type="component" value="Unassembled WGS sequence"/>
</dbReference>
<name>A0A1G7HYH6_9FLAO</name>
<protein>
    <submittedName>
        <fullName evidence="2">Uncharacterized protein</fullName>
    </submittedName>
</protein>
<dbReference type="OrthoDB" id="9765957at2"/>
<gene>
    <name evidence="2" type="ORF">SAMN05421855_1053</name>
</gene>
<evidence type="ECO:0000313" key="3">
    <source>
        <dbReference type="Proteomes" id="UP000199321"/>
    </source>
</evidence>
<proteinExistence type="predicted"/>